<protein>
    <recommendedName>
        <fullName evidence="8">Gustatory receptor</fullName>
    </recommendedName>
</protein>
<proteinExistence type="inferred from homology"/>
<keyword evidence="2 8" id="KW-1003">Cell membrane</keyword>
<dbReference type="GO" id="GO:0007635">
    <property type="term" value="P:chemosensory behavior"/>
    <property type="evidence" value="ECO:0000318"/>
    <property type="project" value="GO_Central"/>
</dbReference>
<feature type="transmembrane region" description="Helical" evidence="8">
    <location>
        <begin position="169"/>
        <end position="190"/>
    </location>
</feature>
<keyword evidence="7 8" id="KW-0807">Transducer</keyword>
<feature type="transmembrane region" description="Helical" evidence="8">
    <location>
        <begin position="77"/>
        <end position="94"/>
    </location>
</feature>
<feature type="transmembrane region" description="Helical" evidence="8">
    <location>
        <begin position="361"/>
        <end position="381"/>
    </location>
</feature>
<evidence type="ECO:0000256" key="2">
    <source>
        <dbReference type="ARBA" id="ARBA00022475"/>
    </source>
</evidence>
<feature type="transmembrane region" description="Helical" evidence="8">
    <location>
        <begin position="130"/>
        <end position="149"/>
    </location>
</feature>
<comment type="function">
    <text evidence="8">Gustatory receptor which mediates acceptance or avoidance behavior, depending on its substrates.</text>
</comment>
<evidence type="ECO:0000256" key="1">
    <source>
        <dbReference type="ARBA" id="ARBA00004651"/>
    </source>
</evidence>
<keyword evidence="5 8" id="KW-0472">Membrane</keyword>
<dbReference type="PhylomeDB" id="D6WB84"/>
<dbReference type="PANTHER" id="PTHR21143">
    <property type="entry name" value="INVERTEBRATE GUSTATORY RECEPTOR"/>
    <property type="match status" value="1"/>
</dbReference>
<dbReference type="EMBL" id="KQ971312">
    <property type="protein sequence ID" value="EEZ99391.1"/>
    <property type="molecule type" value="Genomic_DNA"/>
</dbReference>
<dbReference type="Pfam" id="PF08395">
    <property type="entry name" value="7tm_7"/>
    <property type="match status" value="1"/>
</dbReference>
<gene>
    <name evidence="9" type="primary">AUGUSTUS-3.0.2_30251</name>
    <name evidence="9" type="ORF">TcasGA2_TC030251</name>
</gene>
<evidence type="ECO:0000313" key="9">
    <source>
        <dbReference type="EMBL" id="EEZ99391.1"/>
    </source>
</evidence>
<dbReference type="AlphaFoldDB" id="D6WB84"/>
<dbReference type="GO" id="GO:0050909">
    <property type="term" value="P:sensory perception of taste"/>
    <property type="evidence" value="ECO:0007669"/>
    <property type="project" value="InterPro"/>
</dbReference>
<name>D6WB84_TRICA</name>
<keyword evidence="6 8" id="KW-0675">Receptor</keyword>
<accession>D6WB84</accession>
<dbReference type="InterPro" id="IPR013604">
    <property type="entry name" value="7TM_chemorcpt"/>
</dbReference>
<dbReference type="GO" id="GO:0005886">
    <property type="term" value="C:plasma membrane"/>
    <property type="evidence" value="ECO:0007669"/>
    <property type="project" value="UniProtKB-SubCell"/>
</dbReference>
<feature type="transmembrane region" description="Helical" evidence="8">
    <location>
        <begin position="36"/>
        <end position="57"/>
    </location>
</feature>
<comment type="similarity">
    <text evidence="8">Belongs to the insect chemoreceptor superfamily. Gustatory receptor (GR) family.</text>
</comment>
<evidence type="ECO:0000256" key="8">
    <source>
        <dbReference type="RuleBase" id="RU363108"/>
    </source>
</evidence>
<reference evidence="9 10" key="1">
    <citation type="journal article" date="2008" name="Nature">
        <title>The genome of the model beetle and pest Tribolium castaneum.</title>
        <authorList>
            <consortium name="Tribolium Genome Sequencing Consortium"/>
            <person name="Richards S."/>
            <person name="Gibbs R.A."/>
            <person name="Weinstock G.M."/>
            <person name="Brown S.J."/>
            <person name="Denell R."/>
            <person name="Beeman R.W."/>
            <person name="Gibbs R."/>
            <person name="Beeman R.W."/>
            <person name="Brown S.J."/>
            <person name="Bucher G."/>
            <person name="Friedrich M."/>
            <person name="Grimmelikhuijzen C.J."/>
            <person name="Klingler M."/>
            <person name="Lorenzen M."/>
            <person name="Richards S."/>
            <person name="Roth S."/>
            <person name="Schroder R."/>
            <person name="Tautz D."/>
            <person name="Zdobnov E.M."/>
            <person name="Muzny D."/>
            <person name="Gibbs R.A."/>
            <person name="Weinstock G.M."/>
            <person name="Attaway T."/>
            <person name="Bell S."/>
            <person name="Buhay C.J."/>
            <person name="Chandrabose M.N."/>
            <person name="Chavez D."/>
            <person name="Clerk-Blankenburg K.P."/>
            <person name="Cree A."/>
            <person name="Dao M."/>
            <person name="Davis C."/>
            <person name="Chacko J."/>
            <person name="Dinh H."/>
            <person name="Dugan-Rocha S."/>
            <person name="Fowler G."/>
            <person name="Garner T.T."/>
            <person name="Garnes J."/>
            <person name="Gnirke A."/>
            <person name="Hawes A."/>
            <person name="Hernandez J."/>
            <person name="Hines S."/>
            <person name="Holder M."/>
            <person name="Hume J."/>
            <person name="Jhangiani S.N."/>
            <person name="Joshi V."/>
            <person name="Khan Z.M."/>
            <person name="Jackson L."/>
            <person name="Kovar C."/>
            <person name="Kowis A."/>
            <person name="Lee S."/>
            <person name="Lewis L.R."/>
            <person name="Margolis J."/>
            <person name="Morgan M."/>
            <person name="Nazareth L.V."/>
            <person name="Nguyen N."/>
            <person name="Okwuonu G."/>
            <person name="Parker D."/>
            <person name="Richards S."/>
            <person name="Ruiz S.J."/>
            <person name="Santibanez J."/>
            <person name="Savard J."/>
            <person name="Scherer S.E."/>
            <person name="Schneider B."/>
            <person name="Sodergren E."/>
            <person name="Tautz D."/>
            <person name="Vattahil S."/>
            <person name="Villasana D."/>
            <person name="White C.S."/>
            <person name="Wright R."/>
            <person name="Park Y."/>
            <person name="Beeman R.W."/>
            <person name="Lord J."/>
            <person name="Oppert B."/>
            <person name="Lorenzen M."/>
            <person name="Brown S."/>
            <person name="Wang L."/>
            <person name="Savard J."/>
            <person name="Tautz D."/>
            <person name="Richards S."/>
            <person name="Weinstock G."/>
            <person name="Gibbs R.A."/>
            <person name="Liu Y."/>
            <person name="Worley K."/>
            <person name="Weinstock G."/>
            <person name="Elsik C.G."/>
            <person name="Reese J.T."/>
            <person name="Elhaik E."/>
            <person name="Landan G."/>
            <person name="Graur D."/>
            <person name="Arensburger P."/>
            <person name="Atkinson P."/>
            <person name="Beeman R.W."/>
            <person name="Beidler J."/>
            <person name="Brown S.J."/>
            <person name="Demuth J.P."/>
            <person name="Drury D.W."/>
            <person name="Du Y.Z."/>
            <person name="Fujiwara H."/>
            <person name="Lorenzen M."/>
            <person name="Maselli V."/>
            <person name="Osanai M."/>
            <person name="Park Y."/>
            <person name="Robertson H.M."/>
            <person name="Tu Z."/>
            <person name="Wang J.J."/>
            <person name="Wang S."/>
            <person name="Richards S."/>
            <person name="Song H."/>
            <person name="Zhang L."/>
            <person name="Sodergren E."/>
            <person name="Werner D."/>
            <person name="Stanke M."/>
            <person name="Morgenstern B."/>
            <person name="Solovyev V."/>
            <person name="Kosarev P."/>
            <person name="Brown G."/>
            <person name="Chen H.C."/>
            <person name="Ermolaeva O."/>
            <person name="Hlavina W."/>
            <person name="Kapustin Y."/>
            <person name="Kiryutin B."/>
            <person name="Kitts P."/>
            <person name="Maglott D."/>
            <person name="Pruitt K."/>
            <person name="Sapojnikov V."/>
            <person name="Souvorov A."/>
            <person name="Mackey A.J."/>
            <person name="Waterhouse R.M."/>
            <person name="Wyder S."/>
            <person name="Zdobnov E.M."/>
            <person name="Zdobnov E.M."/>
            <person name="Wyder S."/>
            <person name="Kriventseva E.V."/>
            <person name="Kadowaki T."/>
            <person name="Bork P."/>
            <person name="Aranda M."/>
            <person name="Bao R."/>
            <person name="Beermann A."/>
            <person name="Berns N."/>
            <person name="Bolognesi R."/>
            <person name="Bonneton F."/>
            <person name="Bopp D."/>
            <person name="Brown S.J."/>
            <person name="Bucher G."/>
            <person name="Butts T."/>
            <person name="Chaumot A."/>
            <person name="Denell R.E."/>
            <person name="Ferrier D.E."/>
            <person name="Friedrich M."/>
            <person name="Gordon C.M."/>
            <person name="Jindra M."/>
            <person name="Klingler M."/>
            <person name="Lan Q."/>
            <person name="Lattorff H.M."/>
            <person name="Laudet V."/>
            <person name="von Levetsow C."/>
            <person name="Liu Z."/>
            <person name="Lutz R."/>
            <person name="Lynch J.A."/>
            <person name="da Fonseca R.N."/>
            <person name="Posnien N."/>
            <person name="Reuter R."/>
            <person name="Roth S."/>
            <person name="Savard J."/>
            <person name="Schinko J.B."/>
            <person name="Schmitt C."/>
            <person name="Schoppmeier M."/>
            <person name="Schroder R."/>
            <person name="Shippy T.D."/>
            <person name="Simonnet F."/>
            <person name="Marques-Souza H."/>
            <person name="Tautz D."/>
            <person name="Tomoyasu Y."/>
            <person name="Trauner J."/>
            <person name="Van der Zee M."/>
            <person name="Vervoort M."/>
            <person name="Wittkopp N."/>
            <person name="Wimmer E.A."/>
            <person name="Yang X."/>
            <person name="Jones A.K."/>
            <person name="Sattelle D.B."/>
            <person name="Ebert P.R."/>
            <person name="Nelson D."/>
            <person name="Scott J.G."/>
            <person name="Beeman R.W."/>
            <person name="Muthukrishnan S."/>
            <person name="Kramer K.J."/>
            <person name="Arakane Y."/>
            <person name="Beeman R.W."/>
            <person name="Zhu Q."/>
            <person name="Hogenkamp D."/>
            <person name="Dixit R."/>
            <person name="Oppert B."/>
            <person name="Jiang H."/>
            <person name="Zou Z."/>
            <person name="Marshall J."/>
            <person name="Elpidina E."/>
            <person name="Vinokurov K."/>
            <person name="Oppert C."/>
            <person name="Zou Z."/>
            <person name="Evans J."/>
            <person name="Lu Z."/>
            <person name="Zhao P."/>
            <person name="Sumathipala N."/>
            <person name="Altincicek B."/>
            <person name="Vilcinskas A."/>
            <person name="Williams M."/>
            <person name="Hultmark D."/>
            <person name="Hetru C."/>
            <person name="Jiang H."/>
            <person name="Grimmelikhuijzen C.J."/>
            <person name="Hauser F."/>
            <person name="Cazzamali G."/>
            <person name="Williamson M."/>
            <person name="Park Y."/>
            <person name="Li B."/>
            <person name="Tanaka Y."/>
            <person name="Predel R."/>
            <person name="Neupert S."/>
            <person name="Schachtner J."/>
            <person name="Verleyen P."/>
            <person name="Raible F."/>
            <person name="Bork P."/>
            <person name="Friedrich M."/>
            <person name="Walden K.K."/>
            <person name="Robertson H.M."/>
            <person name="Angeli S."/>
            <person name="Foret S."/>
            <person name="Bucher G."/>
            <person name="Schuetz S."/>
            <person name="Maleszka R."/>
            <person name="Wimmer E.A."/>
            <person name="Beeman R.W."/>
            <person name="Lorenzen M."/>
            <person name="Tomoyasu Y."/>
            <person name="Miller S.C."/>
            <person name="Grossmann D."/>
            <person name="Bucher G."/>
        </authorList>
    </citation>
    <scope>NUCLEOTIDE SEQUENCE [LARGE SCALE GENOMIC DNA]</scope>
    <source>
        <strain evidence="9 10">Georgia GA2</strain>
    </source>
</reference>
<feature type="transmembrane region" description="Helical" evidence="8">
    <location>
        <begin position="244"/>
        <end position="264"/>
    </location>
</feature>
<organism evidence="9 10">
    <name type="scientific">Tribolium castaneum</name>
    <name type="common">Red flour beetle</name>
    <dbReference type="NCBI Taxonomy" id="7070"/>
    <lineage>
        <taxon>Eukaryota</taxon>
        <taxon>Metazoa</taxon>
        <taxon>Ecdysozoa</taxon>
        <taxon>Arthropoda</taxon>
        <taxon>Hexapoda</taxon>
        <taxon>Insecta</taxon>
        <taxon>Pterygota</taxon>
        <taxon>Neoptera</taxon>
        <taxon>Endopterygota</taxon>
        <taxon>Coleoptera</taxon>
        <taxon>Polyphaga</taxon>
        <taxon>Cucujiformia</taxon>
        <taxon>Tenebrionidae</taxon>
        <taxon>Tenebrionidae incertae sedis</taxon>
        <taxon>Tribolium</taxon>
    </lineage>
</organism>
<dbReference type="GO" id="GO:0007165">
    <property type="term" value="P:signal transduction"/>
    <property type="evidence" value="ECO:0007669"/>
    <property type="project" value="UniProtKB-KW"/>
</dbReference>
<comment type="subcellular location">
    <subcellularLocation>
        <location evidence="1 8">Cell membrane</location>
        <topology evidence="1 8">Multi-pass membrane protein</topology>
    </subcellularLocation>
</comment>
<sequence>MARPVETVFRPCLYIFKFFGLYSLSIGSVDANRETLLGIVWSLVVVFCCMSNAIYGIVHRNVQFKSLLLTLTDTMEICIAFTNATVSIIFLLVIRRKLSSYLQKLSKCDEEFRRLIHKQKYKRTKRLNRIIGFGLALLLVVIICTYLWFDTTLYMSEITFVMIGDSMAYCFPFIIGLLVTAQFSLMTLLLKQRFVWINEKLIQTKLTSALIDDEIIPTLENLRRKHDILSSLGAHLNKIYSVPLLLTTLHHFIVIIVTCLLHLQDSKPLKQGHSRLLYNLYDCLVLIFHSVETVAMVMVCSKTRNEVRCYFIAIKKTDFLGEKYSQYFAPLSQNIQLFSMQLLDDEVEFWACRIFIINETLLFSASMVGAVTSYLIIVFQMEIDNNK</sequence>
<evidence type="ECO:0000256" key="4">
    <source>
        <dbReference type="ARBA" id="ARBA00022989"/>
    </source>
</evidence>
<keyword evidence="4 8" id="KW-1133">Transmembrane helix</keyword>
<dbReference type="PANTHER" id="PTHR21143:SF133">
    <property type="entry name" value="GUSTATORY AND PHEROMONE RECEPTOR 32A-RELATED"/>
    <property type="match status" value="1"/>
</dbReference>
<evidence type="ECO:0000256" key="3">
    <source>
        <dbReference type="ARBA" id="ARBA00022692"/>
    </source>
</evidence>
<feature type="transmembrane region" description="Helical" evidence="8">
    <location>
        <begin position="276"/>
        <end position="300"/>
    </location>
</feature>
<dbReference type="HOGENOM" id="CLU_714420_0_0_1"/>
<reference evidence="9 10" key="2">
    <citation type="journal article" date="2010" name="Nucleic Acids Res.">
        <title>BeetleBase in 2010: revisions to provide comprehensive genomic information for Tribolium castaneum.</title>
        <authorList>
            <person name="Kim H.S."/>
            <person name="Murphy T."/>
            <person name="Xia J."/>
            <person name="Caragea D."/>
            <person name="Park Y."/>
            <person name="Beeman R.W."/>
            <person name="Lorenzen M.D."/>
            <person name="Butcher S."/>
            <person name="Manak J.R."/>
            <person name="Brown S.J."/>
        </authorList>
    </citation>
    <scope>GENOME REANNOTATION</scope>
    <source>
        <strain evidence="9 10">Georgia GA2</strain>
    </source>
</reference>
<evidence type="ECO:0000256" key="5">
    <source>
        <dbReference type="ARBA" id="ARBA00023136"/>
    </source>
</evidence>
<dbReference type="GO" id="GO:0043025">
    <property type="term" value="C:neuronal cell body"/>
    <property type="evidence" value="ECO:0000318"/>
    <property type="project" value="GO_Central"/>
</dbReference>
<evidence type="ECO:0000256" key="6">
    <source>
        <dbReference type="ARBA" id="ARBA00023170"/>
    </source>
</evidence>
<dbReference type="GO" id="GO:0030425">
    <property type="term" value="C:dendrite"/>
    <property type="evidence" value="ECO:0000318"/>
    <property type="project" value="GO_Central"/>
</dbReference>
<keyword evidence="3 8" id="KW-0812">Transmembrane</keyword>
<dbReference type="GO" id="GO:0030424">
    <property type="term" value="C:axon"/>
    <property type="evidence" value="ECO:0000318"/>
    <property type="project" value="GO_Central"/>
</dbReference>
<evidence type="ECO:0000313" key="10">
    <source>
        <dbReference type="Proteomes" id="UP000007266"/>
    </source>
</evidence>
<dbReference type="Proteomes" id="UP000007266">
    <property type="component" value="Linkage group 2"/>
</dbReference>
<keyword evidence="10" id="KW-1185">Reference proteome</keyword>
<dbReference type="GO" id="GO:0008049">
    <property type="term" value="P:male courtship behavior"/>
    <property type="evidence" value="ECO:0000318"/>
    <property type="project" value="GO_Central"/>
</dbReference>
<evidence type="ECO:0000256" key="7">
    <source>
        <dbReference type="ARBA" id="ARBA00023224"/>
    </source>
</evidence>